<feature type="binding site" evidence="10">
    <location>
        <position position="103"/>
    </location>
    <ligand>
        <name>[2Fe-2S] cluster</name>
        <dbReference type="ChEBI" id="CHEBI:190135"/>
    </ligand>
</feature>
<protein>
    <submittedName>
        <fullName evidence="12">NADH dehydrogenase</fullName>
    </submittedName>
</protein>
<evidence type="ECO:0000256" key="10">
    <source>
        <dbReference type="PIRSR" id="PIRSR000216-1"/>
    </source>
</evidence>
<evidence type="ECO:0000256" key="11">
    <source>
        <dbReference type="SAM" id="MobiDB-lite"/>
    </source>
</evidence>
<comment type="cofactor">
    <cofactor evidence="10">
        <name>[2Fe-2S] cluster</name>
        <dbReference type="ChEBI" id="CHEBI:190135"/>
    </cofactor>
    <text evidence="10">Binds 1 [2Fe-2S] cluster.</text>
</comment>
<dbReference type="KEGG" id="apb:SAR116_0145"/>
<dbReference type="GO" id="GO:0003954">
    <property type="term" value="F:NADH dehydrogenase activity"/>
    <property type="evidence" value="ECO:0007669"/>
    <property type="project" value="TreeGrafter"/>
</dbReference>
<dbReference type="Proteomes" id="UP000007460">
    <property type="component" value="Chromosome"/>
</dbReference>
<dbReference type="GO" id="GO:0051537">
    <property type="term" value="F:2 iron, 2 sulfur cluster binding"/>
    <property type="evidence" value="ECO:0007669"/>
    <property type="project" value="UniProtKB-KW"/>
</dbReference>
<evidence type="ECO:0000313" key="12">
    <source>
        <dbReference type="EMBL" id="ADE38388.1"/>
    </source>
</evidence>
<keyword evidence="5 10" id="KW-0408">Iron</keyword>
<dbReference type="InterPro" id="IPR042128">
    <property type="entry name" value="NuoE_dom"/>
</dbReference>
<keyword evidence="4" id="KW-1278">Translocase</keyword>
<name>D5BPA6_PUNMI</name>
<dbReference type="InterPro" id="IPR041921">
    <property type="entry name" value="NuoE_N"/>
</dbReference>
<evidence type="ECO:0000256" key="5">
    <source>
        <dbReference type="ARBA" id="ARBA00023004"/>
    </source>
</evidence>
<dbReference type="Gene3D" id="3.40.30.10">
    <property type="entry name" value="Glutaredoxin"/>
    <property type="match status" value="1"/>
</dbReference>
<dbReference type="GO" id="GO:0008324">
    <property type="term" value="F:monoatomic cation transmembrane transporter activity"/>
    <property type="evidence" value="ECO:0007669"/>
    <property type="project" value="UniProtKB-ARBA"/>
</dbReference>
<evidence type="ECO:0000256" key="2">
    <source>
        <dbReference type="ARBA" id="ARBA00022714"/>
    </source>
</evidence>
<dbReference type="EMBL" id="CP001751">
    <property type="protein sequence ID" value="ADE38388.1"/>
    <property type="molecule type" value="Genomic_DNA"/>
</dbReference>
<dbReference type="InterPro" id="IPR002023">
    <property type="entry name" value="NuoE-like"/>
</dbReference>
<evidence type="ECO:0000256" key="7">
    <source>
        <dbReference type="ARBA" id="ARBA00023027"/>
    </source>
</evidence>
<evidence type="ECO:0000256" key="9">
    <source>
        <dbReference type="ARBA" id="ARBA00047712"/>
    </source>
</evidence>
<dbReference type="PIRSF" id="PIRSF000216">
    <property type="entry name" value="NADH_DH_24kDa"/>
    <property type="match status" value="1"/>
</dbReference>
<dbReference type="PANTHER" id="PTHR10371">
    <property type="entry name" value="NADH DEHYDROGENASE UBIQUINONE FLAVOPROTEIN 2, MITOCHONDRIAL"/>
    <property type="match status" value="1"/>
</dbReference>
<keyword evidence="2 10" id="KW-0001">2Fe-2S</keyword>
<dbReference type="FunFam" id="1.10.10.1590:FF:000001">
    <property type="entry name" value="NADH-quinone oxidoreductase subunit E"/>
    <property type="match status" value="1"/>
</dbReference>
<dbReference type="SUPFAM" id="SSF52833">
    <property type="entry name" value="Thioredoxin-like"/>
    <property type="match status" value="1"/>
</dbReference>
<dbReference type="GO" id="GO:0022890">
    <property type="term" value="F:inorganic cation transmembrane transporter activity"/>
    <property type="evidence" value="ECO:0007669"/>
    <property type="project" value="UniProtKB-ARBA"/>
</dbReference>
<accession>D5BPA6</accession>
<dbReference type="InterPro" id="IPR036249">
    <property type="entry name" value="Thioredoxin-like_sf"/>
</dbReference>
<dbReference type="GO" id="GO:0098662">
    <property type="term" value="P:inorganic cation transmembrane transport"/>
    <property type="evidence" value="ECO:0007669"/>
    <property type="project" value="UniProtKB-ARBA"/>
</dbReference>
<dbReference type="GO" id="GO:0022804">
    <property type="term" value="F:active transmembrane transporter activity"/>
    <property type="evidence" value="ECO:0007669"/>
    <property type="project" value="UniProtKB-ARBA"/>
</dbReference>
<dbReference type="GO" id="GO:1902494">
    <property type="term" value="C:catalytic complex"/>
    <property type="evidence" value="ECO:0007669"/>
    <property type="project" value="UniProtKB-ARBA"/>
</dbReference>
<feature type="binding site" evidence="10">
    <location>
        <position position="98"/>
    </location>
    <ligand>
        <name>[2Fe-2S] cluster</name>
        <dbReference type="ChEBI" id="CHEBI:190135"/>
    </ligand>
</feature>
<dbReference type="GO" id="GO:0031090">
    <property type="term" value="C:organelle membrane"/>
    <property type="evidence" value="ECO:0007669"/>
    <property type="project" value="UniProtKB-ARBA"/>
</dbReference>
<evidence type="ECO:0000256" key="3">
    <source>
        <dbReference type="ARBA" id="ARBA00022723"/>
    </source>
</evidence>
<feature type="region of interest" description="Disordered" evidence="11">
    <location>
        <begin position="185"/>
        <end position="215"/>
    </location>
</feature>
<dbReference type="HOGENOM" id="CLU_054362_1_2_5"/>
<dbReference type="eggNOG" id="COG1905">
    <property type="taxonomic scope" value="Bacteria"/>
</dbReference>
<dbReference type="GO" id="GO:0031967">
    <property type="term" value="C:organelle envelope"/>
    <property type="evidence" value="ECO:0007669"/>
    <property type="project" value="UniProtKB-ARBA"/>
</dbReference>
<dbReference type="FunFam" id="3.40.30.10:FF:000022">
    <property type="entry name" value="NADH dehydrogenase flavoprotein 2, mitochondrial"/>
    <property type="match status" value="1"/>
</dbReference>
<dbReference type="NCBIfam" id="TIGR01958">
    <property type="entry name" value="nuoE_fam"/>
    <property type="match status" value="1"/>
</dbReference>
<comment type="cofactor">
    <cofactor evidence="8">
        <name>[2Fe-2S] cluster</name>
        <dbReference type="ChEBI" id="CHEBI:190135"/>
    </cofactor>
</comment>
<dbReference type="Pfam" id="PF01257">
    <property type="entry name" value="2Fe-2S_thioredx"/>
    <property type="match status" value="1"/>
</dbReference>
<dbReference type="GO" id="GO:0046872">
    <property type="term" value="F:metal ion binding"/>
    <property type="evidence" value="ECO:0007669"/>
    <property type="project" value="UniProtKB-KW"/>
</dbReference>
<dbReference type="PANTHER" id="PTHR10371:SF3">
    <property type="entry name" value="NADH DEHYDROGENASE [UBIQUINONE] FLAVOPROTEIN 2, MITOCHONDRIAL"/>
    <property type="match status" value="1"/>
</dbReference>
<keyword evidence="13" id="KW-1185">Reference proteome</keyword>
<dbReference type="NCBIfam" id="NF005725">
    <property type="entry name" value="PRK07539.1-5"/>
    <property type="match status" value="1"/>
</dbReference>
<evidence type="ECO:0000256" key="4">
    <source>
        <dbReference type="ARBA" id="ARBA00022967"/>
    </source>
</evidence>
<sequence length="215" mass="23454">MSIEARIAEDQPNSFAFTAENEAEIKRIIAKYPKGRQASAVMPLLDMAQRQHENWIPMKAIELIADKLDMAKIRVLEVATFYTMFNLKPVGKYFLQACTTTPCWLRGSDEMMRCIKDRYGITSGQTSDCGRFSLLEVECLGACVNAPILQVNDDFYEDLNYQSTGALLDSLEKDAPLAVGSVLGRSGSEASGGATSLNAIKPKKTAKAKSGAANA</sequence>
<evidence type="ECO:0000256" key="8">
    <source>
        <dbReference type="ARBA" id="ARBA00034078"/>
    </source>
</evidence>
<dbReference type="GO" id="GO:0098796">
    <property type="term" value="C:membrane protein complex"/>
    <property type="evidence" value="ECO:0007669"/>
    <property type="project" value="UniProtKB-ARBA"/>
</dbReference>
<keyword evidence="3 10" id="KW-0479">Metal-binding</keyword>
<organism evidence="12 13">
    <name type="scientific">Puniceispirillum marinum (strain IMCC1322)</name>
    <dbReference type="NCBI Taxonomy" id="488538"/>
    <lineage>
        <taxon>Bacteria</taxon>
        <taxon>Pseudomonadati</taxon>
        <taxon>Pseudomonadota</taxon>
        <taxon>Alphaproteobacteria</taxon>
        <taxon>Candidatus Puniceispirillales</taxon>
        <taxon>Candidatus Puniceispirillaceae</taxon>
        <taxon>Candidatus Puniceispirillum</taxon>
    </lineage>
</organism>
<comment type="similarity">
    <text evidence="1">Belongs to the complex I 24 kDa subunit family.</text>
</comment>
<gene>
    <name evidence="12" type="ordered locus">SAR116_0145</name>
</gene>
<dbReference type="STRING" id="488538.SAR116_0145"/>
<reference evidence="12 13" key="1">
    <citation type="journal article" date="2010" name="J. Bacteriol.">
        <title>Complete genome sequence of "Candidatus Puniceispirillum marinum" IMCC1322, a representative of the SAR116 clade in the Alphaproteobacteria.</title>
        <authorList>
            <person name="Oh H.M."/>
            <person name="Kwon K.K."/>
            <person name="Kang I."/>
            <person name="Kang S.G."/>
            <person name="Lee J.H."/>
            <person name="Kim S.J."/>
            <person name="Cho J.C."/>
        </authorList>
    </citation>
    <scope>NUCLEOTIDE SEQUENCE [LARGE SCALE GENOMIC DNA]</scope>
    <source>
        <strain evidence="12 13">IMCC1322</strain>
    </source>
</reference>
<comment type="catalytic activity">
    <reaction evidence="9">
        <text>a quinone + NADH + 5 H(+)(in) = a quinol + NAD(+) + 4 H(+)(out)</text>
        <dbReference type="Rhea" id="RHEA:57888"/>
        <dbReference type="ChEBI" id="CHEBI:15378"/>
        <dbReference type="ChEBI" id="CHEBI:24646"/>
        <dbReference type="ChEBI" id="CHEBI:57540"/>
        <dbReference type="ChEBI" id="CHEBI:57945"/>
        <dbReference type="ChEBI" id="CHEBI:132124"/>
    </reaction>
</comment>
<keyword evidence="6 10" id="KW-0411">Iron-sulfur</keyword>
<dbReference type="OrthoDB" id="9807941at2"/>
<feature type="binding site" evidence="10">
    <location>
        <position position="139"/>
    </location>
    <ligand>
        <name>[2Fe-2S] cluster</name>
        <dbReference type="ChEBI" id="CHEBI:190135"/>
    </ligand>
</feature>
<evidence type="ECO:0000313" key="13">
    <source>
        <dbReference type="Proteomes" id="UP000007460"/>
    </source>
</evidence>
<evidence type="ECO:0000256" key="1">
    <source>
        <dbReference type="ARBA" id="ARBA00010643"/>
    </source>
</evidence>
<keyword evidence="7" id="KW-0520">NAD</keyword>
<dbReference type="RefSeq" id="WP_013045018.1">
    <property type="nucleotide sequence ID" value="NC_014010.1"/>
</dbReference>
<dbReference type="AlphaFoldDB" id="D5BPA6"/>
<proteinExistence type="inferred from homology"/>
<dbReference type="CDD" id="cd03064">
    <property type="entry name" value="TRX_Fd_NuoE"/>
    <property type="match status" value="1"/>
</dbReference>
<feature type="binding site" evidence="10">
    <location>
        <position position="143"/>
    </location>
    <ligand>
        <name>[2Fe-2S] cluster</name>
        <dbReference type="ChEBI" id="CHEBI:190135"/>
    </ligand>
</feature>
<dbReference type="Gene3D" id="1.10.10.1590">
    <property type="entry name" value="NADH-quinone oxidoreductase subunit E"/>
    <property type="match status" value="1"/>
</dbReference>
<evidence type="ECO:0000256" key="6">
    <source>
        <dbReference type="ARBA" id="ARBA00023014"/>
    </source>
</evidence>